<keyword evidence="4" id="KW-1185">Reference proteome</keyword>
<evidence type="ECO:0000256" key="1">
    <source>
        <dbReference type="SAM" id="MobiDB-lite"/>
    </source>
</evidence>
<name>A0A371PFM3_9BACL</name>
<evidence type="ECO:0000259" key="2">
    <source>
        <dbReference type="SMART" id="SM00850"/>
    </source>
</evidence>
<feature type="domain" description="HTH LytTR-type" evidence="2">
    <location>
        <begin position="10"/>
        <end position="108"/>
    </location>
</feature>
<protein>
    <recommendedName>
        <fullName evidence="2">HTH LytTR-type domain-containing protein</fullName>
    </recommendedName>
</protein>
<dbReference type="Gene3D" id="2.40.50.1020">
    <property type="entry name" value="LytTr DNA-binding domain"/>
    <property type="match status" value="1"/>
</dbReference>
<dbReference type="AlphaFoldDB" id="A0A371PFM3"/>
<dbReference type="Proteomes" id="UP000261905">
    <property type="component" value="Unassembled WGS sequence"/>
</dbReference>
<gene>
    <name evidence="3" type="ORF">DX130_13485</name>
</gene>
<accession>A0A371PFM3</accession>
<reference evidence="3 4" key="1">
    <citation type="submission" date="2018-08" db="EMBL/GenBank/DDBJ databases">
        <title>Paenibacillus sp. M4BSY-1, whole genome shotgun sequence.</title>
        <authorList>
            <person name="Tuo L."/>
        </authorList>
    </citation>
    <scope>NUCLEOTIDE SEQUENCE [LARGE SCALE GENOMIC DNA]</scope>
    <source>
        <strain evidence="3 4">M4BSY-1</strain>
    </source>
</reference>
<evidence type="ECO:0000313" key="4">
    <source>
        <dbReference type="Proteomes" id="UP000261905"/>
    </source>
</evidence>
<proteinExistence type="predicted"/>
<dbReference type="EMBL" id="QUBQ01000002">
    <property type="protein sequence ID" value="REK74684.1"/>
    <property type="molecule type" value="Genomic_DNA"/>
</dbReference>
<dbReference type="Pfam" id="PF04397">
    <property type="entry name" value="LytTR"/>
    <property type="match status" value="1"/>
</dbReference>
<evidence type="ECO:0000313" key="3">
    <source>
        <dbReference type="EMBL" id="REK74684.1"/>
    </source>
</evidence>
<feature type="region of interest" description="Disordered" evidence="1">
    <location>
        <begin position="92"/>
        <end position="111"/>
    </location>
</feature>
<feature type="compositionally biased region" description="Polar residues" evidence="1">
    <location>
        <begin position="102"/>
        <end position="111"/>
    </location>
</feature>
<comment type="caution">
    <text evidence="3">The sequence shown here is derived from an EMBL/GenBank/DDBJ whole genome shotgun (WGS) entry which is preliminary data.</text>
</comment>
<dbReference type="InterPro" id="IPR007492">
    <property type="entry name" value="LytTR_DNA-bd_dom"/>
</dbReference>
<dbReference type="SMART" id="SM00850">
    <property type="entry name" value="LytTR"/>
    <property type="match status" value="1"/>
</dbReference>
<sequence length="111" mass="12810">MMNVALQERNVYEEFDVESDVLYFKLGMQGLVSFHGRNYNRKKRMTAEELKSLISKRNFVQISSSCYINTAKISSVGSGTVFFGPMHSDAKQLPVNRRKQQEIQQLISTRQ</sequence>
<dbReference type="GO" id="GO:0003677">
    <property type="term" value="F:DNA binding"/>
    <property type="evidence" value="ECO:0007669"/>
    <property type="project" value="InterPro"/>
</dbReference>
<dbReference type="OrthoDB" id="2613016at2"/>
<organism evidence="3 4">
    <name type="scientific">Paenibacillus paeoniae</name>
    <dbReference type="NCBI Taxonomy" id="2292705"/>
    <lineage>
        <taxon>Bacteria</taxon>
        <taxon>Bacillati</taxon>
        <taxon>Bacillota</taxon>
        <taxon>Bacilli</taxon>
        <taxon>Bacillales</taxon>
        <taxon>Paenibacillaceae</taxon>
        <taxon>Paenibacillus</taxon>
    </lineage>
</organism>